<dbReference type="Proteomes" id="UP000004578">
    <property type="component" value="Unassembled WGS sequence"/>
</dbReference>
<evidence type="ECO:0000313" key="8">
    <source>
        <dbReference type="Proteomes" id="UP000004578"/>
    </source>
</evidence>
<dbReference type="EMBL" id="AKFS01000228">
    <property type="protein sequence ID" value="EJF41617.1"/>
    <property type="molecule type" value="Genomic_DNA"/>
</dbReference>
<comment type="caution">
    <text evidence="7">The sequence shown here is derived from an EMBL/GenBank/DDBJ whole genome shotgun (WGS) entry which is preliminary data.</text>
</comment>
<dbReference type="GO" id="GO:0005737">
    <property type="term" value="C:cytoplasm"/>
    <property type="evidence" value="ECO:0007669"/>
    <property type="project" value="UniProtKB-SubCell"/>
</dbReference>
<protein>
    <recommendedName>
        <fullName evidence="5">Octanoyltransferase</fullName>
        <ecNumber evidence="5">2.3.1.181</ecNumber>
    </recommendedName>
    <alternativeName>
        <fullName evidence="5">Lipoate-protein ligase B</fullName>
    </alternativeName>
    <alternativeName>
        <fullName evidence="5">Lipoyl/octanoyl transferase</fullName>
    </alternativeName>
    <alternativeName>
        <fullName evidence="5">Octanoyl-[acyl-carrier-protein]-protein N-octanoyltransferase</fullName>
    </alternativeName>
</protein>
<keyword evidence="8" id="KW-1185">Reference proteome</keyword>
<feature type="binding site" evidence="5">
    <location>
        <begin position="183"/>
        <end position="185"/>
    </location>
    <ligand>
        <name>substrate</name>
    </ligand>
</feature>
<feature type="domain" description="BPL/LPL catalytic" evidence="6">
    <location>
        <begin position="60"/>
        <end position="240"/>
    </location>
</feature>
<evidence type="ECO:0000256" key="4">
    <source>
        <dbReference type="ARBA" id="ARBA00024732"/>
    </source>
</evidence>
<keyword evidence="5" id="KW-0963">Cytoplasm</keyword>
<comment type="function">
    <text evidence="4 5">Catalyzes the transfer of endogenously produced octanoic acid from octanoyl-acyl-carrier-protein onto the lipoyl domains of lipoate-dependent enzymes. Lipoyl-ACP can also act as a substrate although octanoyl-ACP is likely to be the physiological substrate.</text>
</comment>
<evidence type="ECO:0000256" key="5">
    <source>
        <dbReference type="HAMAP-Rule" id="MF_00013"/>
    </source>
</evidence>
<dbReference type="UniPathway" id="UPA00538">
    <property type="reaction ID" value="UER00592"/>
</dbReference>
<evidence type="ECO:0000256" key="2">
    <source>
        <dbReference type="ARBA" id="ARBA00022679"/>
    </source>
</evidence>
<dbReference type="CDD" id="cd16444">
    <property type="entry name" value="LipB"/>
    <property type="match status" value="1"/>
</dbReference>
<evidence type="ECO:0000313" key="7">
    <source>
        <dbReference type="EMBL" id="EJF41617.1"/>
    </source>
</evidence>
<gene>
    <name evidence="5 7" type="primary">lipB</name>
    <name evidence="7" type="ORF">HMPREF1317_0557</name>
</gene>
<evidence type="ECO:0000256" key="3">
    <source>
        <dbReference type="ARBA" id="ARBA00023315"/>
    </source>
</evidence>
<keyword evidence="2 5" id="KW-0808">Transferase</keyword>
<keyword evidence="3 5" id="KW-0012">Acyltransferase</keyword>
<dbReference type="AlphaFoldDB" id="J0NAM8"/>
<accession>J0NAM8</accession>
<comment type="subcellular location">
    <subcellularLocation>
        <location evidence="5">Cytoplasm</location>
    </subcellularLocation>
</comment>
<dbReference type="InterPro" id="IPR000544">
    <property type="entry name" value="Octanoyltransferase"/>
</dbReference>
<dbReference type="InterPro" id="IPR045864">
    <property type="entry name" value="aa-tRNA-synth_II/BPL/LPL"/>
</dbReference>
<dbReference type="InterPro" id="IPR004143">
    <property type="entry name" value="BPL_LPL_catalytic"/>
</dbReference>
<dbReference type="EC" id="2.3.1.181" evidence="5"/>
<proteinExistence type="inferred from homology"/>
<dbReference type="SUPFAM" id="SSF55681">
    <property type="entry name" value="Class II aaRS and biotin synthetases"/>
    <property type="match status" value="1"/>
</dbReference>
<dbReference type="Gene3D" id="3.30.930.10">
    <property type="entry name" value="Bira Bifunctional Protein, Domain 2"/>
    <property type="match status" value="1"/>
</dbReference>
<dbReference type="Pfam" id="PF21948">
    <property type="entry name" value="LplA-B_cat"/>
    <property type="match status" value="1"/>
</dbReference>
<dbReference type="GO" id="GO:0033819">
    <property type="term" value="F:lipoyl(octanoyl) transferase activity"/>
    <property type="evidence" value="ECO:0007669"/>
    <property type="project" value="UniProtKB-EC"/>
</dbReference>
<dbReference type="NCBIfam" id="TIGR00214">
    <property type="entry name" value="lipB"/>
    <property type="match status" value="1"/>
</dbReference>
<dbReference type="PANTHER" id="PTHR10993:SF7">
    <property type="entry name" value="LIPOYLTRANSFERASE 2, MITOCHONDRIAL-RELATED"/>
    <property type="match status" value="1"/>
</dbReference>
<comment type="similarity">
    <text evidence="5">Belongs to the LipB family.</text>
</comment>
<feature type="binding site" evidence="5">
    <location>
        <begin position="170"/>
        <end position="172"/>
    </location>
    <ligand>
        <name>substrate</name>
    </ligand>
</feature>
<feature type="site" description="Lowers pKa of active site Cys" evidence="5">
    <location>
        <position position="167"/>
    </location>
</feature>
<comment type="caution">
    <text evidence="5">Lacks conserved residue(s) required for the propagation of feature annotation.</text>
</comment>
<comment type="pathway">
    <text evidence="1 5">Protein modification; protein lipoylation via endogenous pathway; protein N(6)-(lipoyl)lysine from octanoyl-[acyl-carrier-protein]: step 1/2.</text>
</comment>
<dbReference type="NCBIfam" id="NF010925">
    <property type="entry name" value="PRK14345.1"/>
    <property type="match status" value="1"/>
</dbReference>
<sequence length="257" mass="27851">MRLAVFAASIRTGYRRRAQRTRGGATIITAVRIVNLLGRGLVDYREVDALQRSLHARVLQGGEDAVVVSQFTPTWTAGRHTKPQDIPDSDVPVIRVDRAGSATWHGPGQLVVYPVVRLREPVDLVTWIRAVERGVIDTVRAQWHLPVRRVEGRAGVWLTEEGRRDRKLCAIGLKVARGATLHGLALNVAIDPQSAFTGIIPCGLVDADVTSLSWEGAHTTVEAACTALVPALIDAIAPQLARPVADVSATTDPRPLQ</sequence>
<reference evidence="7 8" key="1">
    <citation type="submission" date="2012-05" db="EMBL/GenBank/DDBJ databases">
        <authorList>
            <person name="Harkins D.M."/>
            <person name="Madupu R."/>
            <person name="Durkin A.S."/>
            <person name="Torralba M."/>
            <person name="Methe B."/>
            <person name="Sutton G.G."/>
            <person name="Nelson K.E."/>
        </authorList>
    </citation>
    <scope>NUCLEOTIDE SEQUENCE [LARGE SCALE GENOMIC DNA]</scope>
    <source>
        <strain evidence="7 8">F0490</strain>
    </source>
</reference>
<dbReference type="HAMAP" id="MF_00013">
    <property type="entry name" value="LipB"/>
    <property type="match status" value="1"/>
</dbReference>
<dbReference type="PANTHER" id="PTHR10993">
    <property type="entry name" value="OCTANOYLTRANSFERASE"/>
    <property type="match status" value="1"/>
</dbReference>
<feature type="active site" description="Acyl-thioester intermediate" evidence="5">
    <location>
        <position position="202"/>
    </location>
</feature>
<dbReference type="PROSITE" id="PS51733">
    <property type="entry name" value="BPL_LPL_CATALYTIC"/>
    <property type="match status" value="1"/>
</dbReference>
<comment type="catalytic activity">
    <reaction evidence="5">
        <text>octanoyl-[ACP] + L-lysyl-[protein] = N(6)-octanoyl-L-lysyl-[protein] + holo-[ACP] + H(+)</text>
        <dbReference type="Rhea" id="RHEA:17665"/>
        <dbReference type="Rhea" id="RHEA-COMP:9636"/>
        <dbReference type="Rhea" id="RHEA-COMP:9685"/>
        <dbReference type="Rhea" id="RHEA-COMP:9752"/>
        <dbReference type="Rhea" id="RHEA-COMP:9928"/>
        <dbReference type="ChEBI" id="CHEBI:15378"/>
        <dbReference type="ChEBI" id="CHEBI:29969"/>
        <dbReference type="ChEBI" id="CHEBI:64479"/>
        <dbReference type="ChEBI" id="CHEBI:78463"/>
        <dbReference type="ChEBI" id="CHEBI:78809"/>
        <dbReference type="EC" id="2.3.1.181"/>
    </reaction>
</comment>
<organism evidence="7 8">
    <name type="scientific">Schaalia georgiae F0490</name>
    <dbReference type="NCBI Taxonomy" id="1125717"/>
    <lineage>
        <taxon>Bacteria</taxon>
        <taxon>Bacillati</taxon>
        <taxon>Actinomycetota</taxon>
        <taxon>Actinomycetes</taxon>
        <taxon>Actinomycetales</taxon>
        <taxon>Actinomycetaceae</taxon>
        <taxon>Schaalia</taxon>
    </lineage>
</organism>
<dbReference type="GO" id="GO:0009249">
    <property type="term" value="P:protein lipoylation"/>
    <property type="evidence" value="ECO:0007669"/>
    <property type="project" value="InterPro"/>
</dbReference>
<name>J0NAM8_9ACTO</name>
<evidence type="ECO:0000256" key="1">
    <source>
        <dbReference type="ARBA" id="ARBA00004821"/>
    </source>
</evidence>
<evidence type="ECO:0000259" key="6">
    <source>
        <dbReference type="PROSITE" id="PS51733"/>
    </source>
</evidence>
<dbReference type="PATRIC" id="fig|1125717.3.peg.1413"/>
<comment type="miscellaneous">
    <text evidence="5">In the reaction, the free carboxyl group of octanoic acid is attached via an amide linkage to the epsilon-amino group of a specific lysine residue of lipoyl domains of lipoate-dependent enzymes.</text>
</comment>